<dbReference type="SMART" id="SM00915">
    <property type="entry name" value="Jacalin"/>
    <property type="match status" value="1"/>
</dbReference>
<sequence length="700" mass="79138">MQFPNFGVMLLPDYTEGQADLSTLEKSVLLSAPIILSVKSGEWVHQRILLIYGRAGVIDFPANCSITVSHHKNNFPSTCWPVYRTHFKCLVHLDPGQNDLIFTLNVPNFHYDRPLSTPFKINYIPLLQNPPLHLAILLSKDSKLVIDAPLEKQKTHEHELDSVKAKLRCAAYLWQAFTAEQMYRNGFGRRVFRLDEDWEQDTITNQNDSLRQTAKIHLIRTNYTREELLDPERAQQYHPPPGTPPTKKKDLFVIFLEALAEYGKPFDNDCYVAGLILDTYYDPKMKLIRGHAALGGGAGHVRLGIFGSHTTHAWPRYLEEVVECFQNSTKTDERILANDNGESETWWKCCNIGIGAMLHEVGHALTLPHSLSGIMSRGFNNLNRTFTVKEPDNITPITPSLENGAHWHRCDVVRFRFHPCFRLSSDPPKRPELKHFAPDFWLLKNSVLICCGTCDISLIEVHVNGSYVHHFEYVDGMSTGNIKLNVEKLKESINWRDGQTIRLHVIAQNQNENTIENFESFLKNHHIHLSTGMKAFKCGKVGLGGGQEFQTLFQKQITANSSRQRKQQSSNNQSAYLTKICINAGDFIDGITFCFSDKTSTRHGGQGGSTFEFELFEGEKIVEIKVRSGAWIDGLEIFMNSGRTSGWIGGTGGSLHLLKVPDAYDIIGIYGSSSWVMDSFGIIYAPADLSDIMSQLFINY</sequence>
<name>A0A9N8VP90_9GLOM</name>
<evidence type="ECO:0000313" key="3">
    <source>
        <dbReference type="Proteomes" id="UP000789831"/>
    </source>
</evidence>
<dbReference type="PANTHER" id="PTHR21054:SF2">
    <property type="entry name" value="MIP04191P"/>
    <property type="match status" value="1"/>
</dbReference>
<dbReference type="AlphaFoldDB" id="A0A9N8VP90"/>
<evidence type="ECO:0000259" key="1">
    <source>
        <dbReference type="PROSITE" id="PS51752"/>
    </source>
</evidence>
<dbReference type="InterPro" id="IPR021917">
    <property type="entry name" value="Unchr_Zn-peptidase-like"/>
</dbReference>
<dbReference type="Pfam" id="PF12044">
    <property type="entry name" value="Metallopep"/>
    <property type="match status" value="1"/>
</dbReference>
<keyword evidence="3" id="KW-1185">Reference proteome</keyword>
<protein>
    <submittedName>
        <fullName evidence="2">13367_t:CDS:1</fullName>
    </submittedName>
</protein>
<dbReference type="Proteomes" id="UP000789831">
    <property type="component" value="Unassembled WGS sequence"/>
</dbReference>
<dbReference type="EMBL" id="CAJVPL010000150">
    <property type="protein sequence ID" value="CAG8455103.1"/>
    <property type="molecule type" value="Genomic_DNA"/>
</dbReference>
<dbReference type="SUPFAM" id="SSF51101">
    <property type="entry name" value="Mannose-binding lectins"/>
    <property type="match status" value="1"/>
</dbReference>
<dbReference type="Gene3D" id="2.100.10.30">
    <property type="entry name" value="Jacalin-like lectin domain"/>
    <property type="match status" value="1"/>
</dbReference>
<organism evidence="2 3">
    <name type="scientific">Ambispora gerdemannii</name>
    <dbReference type="NCBI Taxonomy" id="144530"/>
    <lineage>
        <taxon>Eukaryota</taxon>
        <taxon>Fungi</taxon>
        <taxon>Fungi incertae sedis</taxon>
        <taxon>Mucoromycota</taxon>
        <taxon>Glomeromycotina</taxon>
        <taxon>Glomeromycetes</taxon>
        <taxon>Archaeosporales</taxon>
        <taxon>Ambisporaceae</taxon>
        <taxon>Ambispora</taxon>
    </lineage>
</organism>
<feature type="domain" description="Jacalin-type lectin" evidence="1">
    <location>
        <begin position="561"/>
        <end position="686"/>
    </location>
</feature>
<dbReference type="OrthoDB" id="74460at2759"/>
<dbReference type="PANTHER" id="PTHR21054">
    <property type="entry name" value="ZINC METALLOPROTEINASE-RELATED"/>
    <property type="match status" value="1"/>
</dbReference>
<proteinExistence type="predicted"/>
<comment type="caution">
    <text evidence="2">The sequence shown here is derived from an EMBL/GenBank/DDBJ whole genome shotgun (WGS) entry which is preliminary data.</text>
</comment>
<reference evidence="2" key="1">
    <citation type="submission" date="2021-06" db="EMBL/GenBank/DDBJ databases">
        <authorList>
            <person name="Kallberg Y."/>
            <person name="Tangrot J."/>
            <person name="Rosling A."/>
        </authorList>
    </citation>
    <scope>NUCLEOTIDE SEQUENCE</scope>
    <source>
        <strain evidence="2">MT106</strain>
    </source>
</reference>
<dbReference type="Pfam" id="PF01419">
    <property type="entry name" value="Jacalin"/>
    <property type="match status" value="1"/>
</dbReference>
<accession>A0A9N8VP90</accession>
<dbReference type="PROSITE" id="PS51752">
    <property type="entry name" value="JACALIN_LECTIN"/>
    <property type="match status" value="1"/>
</dbReference>
<dbReference type="InterPro" id="IPR053002">
    <property type="entry name" value="Metalloproteinase_M10B"/>
</dbReference>
<evidence type="ECO:0000313" key="2">
    <source>
        <dbReference type="EMBL" id="CAG8455103.1"/>
    </source>
</evidence>
<dbReference type="GO" id="GO:0005737">
    <property type="term" value="C:cytoplasm"/>
    <property type="evidence" value="ECO:0007669"/>
    <property type="project" value="TreeGrafter"/>
</dbReference>
<gene>
    <name evidence="2" type="ORF">AGERDE_LOCUS1950</name>
</gene>
<dbReference type="InterPro" id="IPR036404">
    <property type="entry name" value="Jacalin-like_lectin_dom_sf"/>
</dbReference>
<dbReference type="InterPro" id="IPR001229">
    <property type="entry name" value="Jacalin-like_lectin_dom"/>
</dbReference>